<dbReference type="Proteomes" id="UP000285023">
    <property type="component" value="Unassembled WGS sequence"/>
</dbReference>
<dbReference type="Gene3D" id="3.40.190.80">
    <property type="match status" value="1"/>
</dbReference>
<dbReference type="OrthoDB" id="9785695at2"/>
<evidence type="ECO:0000256" key="3">
    <source>
        <dbReference type="ARBA" id="ARBA00022723"/>
    </source>
</evidence>
<dbReference type="GO" id="GO:0016791">
    <property type="term" value="F:phosphatase activity"/>
    <property type="evidence" value="ECO:0007669"/>
    <property type="project" value="UniProtKB-ARBA"/>
</dbReference>
<name>A0A418PYF2_9SPHN</name>
<evidence type="ECO:0000313" key="7">
    <source>
        <dbReference type="EMBL" id="RIX27114.1"/>
    </source>
</evidence>
<dbReference type="PRINTS" id="PR00377">
    <property type="entry name" value="IMPHPHTASES"/>
</dbReference>
<dbReference type="AlphaFoldDB" id="A0A418PYF2"/>
<dbReference type="PANTHER" id="PTHR43200">
    <property type="entry name" value="PHOSPHATASE"/>
    <property type="match status" value="1"/>
</dbReference>
<feature type="binding site" evidence="6">
    <location>
        <position position="86"/>
    </location>
    <ligand>
        <name>Mg(2+)</name>
        <dbReference type="ChEBI" id="CHEBI:18420"/>
        <label>1</label>
        <note>catalytic</note>
    </ligand>
</feature>
<keyword evidence="4" id="KW-0378">Hydrolase</keyword>
<evidence type="ECO:0000256" key="5">
    <source>
        <dbReference type="ARBA" id="ARBA00022842"/>
    </source>
</evidence>
<evidence type="ECO:0000256" key="2">
    <source>
        <dbReference type="ARBA" id="ARBA00009759"/>
    </source>
</evidence>
<dbReference type="InterPro" id="IPR000760">
    <property type="entry name" value="Inositol_monophosphatase-like"/>
</dbReference>
<dbReference type="InterPro" id="IPR051090">
    <property type="entry name" value="Inositol_monoP_superfamily"/>
</dbReference>
<dbReference type="GO" id="GO:0046872">
    <property type="term" value="F:metal ion binding"/>
    <property type="evidence" value="ECO:0007669"/>
    <property type="project" value="UniProtKB-KW"/>
</dbReference>
<dbReference type="PANTHER" id="PTHR43200:SF6">
    <property type="entry name" value="3'(2'),5'-BISPHOSPHATE NUCLEOTIDASE"/>
    <property type="match status" value="1"/>
</dbReference>
<feature type="binding site" evidence="6">
    <location>
        <position position="89"/>
    </location>
    <ligand>
        <name>Mg(2+)</name>
        <dbReference type="ChEBI" id="CHEBI:18420"/>
        <label>1</label>
        <note>catalytic</note>
    </ligand>
</feature>
<proteinExistence type="inferred from homology"/>
<dbReference type="SUPFAM" id="SSF56655">
    <property type="entry name" value="Carbohydrate phosphatase"/>
    <property type="match status" value="1"/>
</dbReference>
<keyword evidence="5 6" id="KW-0460">Magnesium</keyword>
<keyword evidence="3 6" id="KW-0479">Metal-binding</keyword>
<keyword evidence="8" id="KW-1185">Reference proteome</keyword>
<dbReference type="GO" id="GO:0000105">
    <property type="term" value="P:L-histidine biosynthetic process"/>
    <property type="evidence" value="ECO:0007669"/>
    <property type="project" value="TreeGrafter"/>
</dbReference>
<comment type="cofactor">
    <cofactor evidence="1 6">
        <name>Mg(2+)</name>
        <dbReference type="ChEBI" id="CHEBI:18420"/>
    </cofactor>
</comment>
<comment type="similarity">
    <text evidence="2">Belongs to the inositol monophosphatase superfamily.</text>
</comment>
<dbReference type="Pfam" id="PF00459">
    <property type="entry name" value="Inositol_P"/>
    <property type="match status" value="1"/>
</dbReference>
<protein>
    <submittedName>
        <fullName evidence="7">Histidinol-phosphatase</fullName>
    </submittedName>
</protein>
<evidence type="ECO:0000256" key="4">
    <source>
        <dbReference type="ARBA" id="ARBA00022801"/>
    </source>
</evidence>
<dbReference type="Gene3D" id="3.30.540.10">
    <property type="entry name" value="Fructose-1,6-Bisphosphatase, subunit A, domain 1"/>
    <property type="match status" value="1"/>
</dbReference>
<feature type="binding site" evidence="6">
    <location>
        <position position="209"/>
    </location>
    <ligand>
        <name>Mg(2+)</name>
        <dbReference type="ChEBI" id="CHEBI:18420"/>
        <label>1</label>
        <note>catalytic</note>
    </ligand>
</feature>
<comment type="caution">
    <text evidence="7">The sequence shown here is derived from an EMBL/GenBank/DDBJ whole genome shotgun (WGS) entry which is preliminary data.</text>
</comment>
<evidence type="ECO:0000256" key="1">
    <source>
        <dbReference type="ARBA" id="ARBA00001946"/>
    </source>
</evidence>
<evidence type="ECO:0000256" key="6">
    <source>
        <dbReference type="PIRSR" id="PIRSR600760-2"/>
    </source>
</evidence>
<reference evidence="7 8" key="1">
    <citation type="submission" date="2018-09" db="EMBL/GenBank/DDBJ databases">
        <title>Sphingomonas sp. DAC4.</title>
        <authorList>
            <person name="Seo T."/>
        </authorList>
    </citation>
    <scope>NUCLEOTIDE SEQUENCE [LARGE SCALE GENOMIC DNA]</scope>
    <source>
        <strain evidence="7 8">DAC4</strain>
    </source>
</reference>
<organism evidence="7 8">
    <name type="scientific">Sphingomonas edaphi</name>
    <dbReference type="NCBI Taxonomy" id="2315689"/>
    <lineage>
        <taxon>Bacteria</taxon>
        <taxon>Pseudomonadati</taxon>
        <taxon>Pseudomonadota</taxon>
        <taxon>Alphaproteobacteria</taxon>
        <taxon>Sphingomonadales</taxon>
        <taxon>Sphingomonadaceae</taxon>
        <taxon>Sphingomonas</taxon>
    </lineage>
</organism>
<accession>A0A418PYF2</accession>
<gene>
    <name evidence="7" type="ORF">D3M59_11225</name>
</gene>
<dbReference type="EMBL" id="QXTF01000004">
    <property type="protein sequence ID" value="RIX27114.1"/>
    <property type="molecule type" value="Genomic_DNA"/>
</dbReference>
<sequence length="256" mass="27618">MSAVMHETEVMLLALSEIARECWAAHSCAPSFDDKGKDLFDPVTDLDRSIERAMRSKILKVFPADGVSGEEEGWSNEGAARYWSLDPVDGTRALICGLPSWSVLVGLIEGDEHVAGMIDCPALDERLTAVNGVTRRNGSSVRSSGCVNVAKARLSTTDPYLFSGPEAEAFERVRVNSLVVRYGLDALAYARVATGGIDLVIENSLQRHDIDALVPVVRGAGGYIGDWHGGQDWNEGRIVAAATRELYDEAVALLAL</sequence>
<evidence type="ECO:0000313" key="8">
    <source>
        <dbReference type="Proteomes" id="UP000285023"/>
    </source>
</evidence>
<dbReference type="RefSeq" id="WP_119533769.1">
    <property type="nucleotide sequence ID" value="NZ_QXTF01000004.1"/>
</dbReference>
<feature type="binding site" evidence="6">
    <location>
        <position position="70"/>
    </location>
    <ligand>
        <name>Mg(2+)</name>
        <dbReference type="ChEBI" id="CHEBI:18420"/>
        <label>1</label>
        <note>catalytic</note>
    </ligand>
</feature>